<keyword evidence="9" id="KW-0456">Lyase</keyword>
<evidence type="ECO:0000256" key="4">
    <source>
        <dbReference type="ARBA" id="ARBA00022741"/>
    </source>
</evidence>
<dbReference type="InterPro" id="IPR006638">
    <property type="entry name" value="Elp3/MiaA/NifB-like_rSAM"/>
</dbReference>
<dbReference type="NCBIfam" id="TIGR02666">
    <property type="entry name" value="moaA"/>
    <property type="match status" value="1"/>
</dbReference>
<dbReference type="Pfam" id="PF06463">
    <property type="entry name" value="Mob_synth_C"/>
    <property type="match status" value="1"/>
</dbReference>
<keyword evidence="6" id="KW-0411">Iron-sulfur</keyword>
<dbReference type="PROSITE" id="PS51918">
    <property type="entry name" value="RADICAL_SAM"/>
    <property type="match status" value="1"/>
</dbReference>
<dbReference type="InterPro" id="IPR013785">
    <property type="entry name" value="Aldolase_TIM"/>
</dbReference>
<dbReference type="GO" id="GO:0005525">
    <property type="term" value="F:GTP binding"/>
    <property type="evidence" value="ECO:0007669"/>
    <property type="project" value="UniProtKB-KW"/>
</dbReference>
<dbReference type="GO" id="GO:0061798">
    <property type="term" value="F:GTP 3',8'-cyclase activity"/>
    <property type="evidence" value="ECO:0007669"/>
    <property type="project" value="TreeGrafter"/>
</dbReference>
<dbReference type="Gene3D" id="3.20.20.70">
    <property type="entry name" value="Aldolase class I"/>
    <property type="match status" value="1"/>
</dbReference>
<dbReference type="InterPro" id="IPR010505">
    <property type="entry name" value="MoaA_twitch"/>
</dbReference>
<sequence length="325" mass="35980">MKLVDNYGRVLRDLRISITPRCNYHCVYCHPLGMEMSDPPGTVTTDDVRHFLRAAAALGMDAVRFTGGEPLVRRELPEMIEAAVNTPGVKDVAVTTNGTLFRRRHKELLAAGLSRVNISIDAVNPDVFRRLTRGGEIAQVWDAIELALELELHPVKLNAVVIGGVNDQEVADLAALSVDRPLHVRFIEYMHLNNAPFDEYQRQFVSGGETRRRIEERFGPLEEVPTDPSSPARVWRIAGSQGSVGFINSVSEPFCSNCTRLRLTSDRKIRPCLLTDLEFDIAPAFEASDPVTALQEALLFVAGKKPRKGSTLPTVRERVMLGIGG</sequence>
<keyword evidence="1" id="KW-0004">4Fe-4S</keyword>
<dbReference type="SFLD" id="SFLDG01067">
    <property type="entry name" value="SPASM/twitch_domain_containing"/>
    <property type="match status" value="1"/>
</dbReference>
<dbReference type="GO" id="GO:0061799">
    <property type="term" value="F:cyclic pyranopterin monophosphate synthase activity"/>
    <property type="evidence" value="ECO:0007669"/>
    <property type="project" value="TreeGrafter"/>
</dbReference>
<dbReference type="SUPFAM" id="SSF102114">
    <property type="entry name" value="Radical SAM enzymes"/>
    <property type="match status" value="1"/>
</dbReference>
<evidence type="ECO:0000313" key="11">
    <source>
        <dbReference type="EMBL" id="HGY10686.1"/>
    </source>
</evidence>
<dbReference type="SFLD" id="SFLDG01386">
    <property type="entry name" value="main_SPASM_domain-containing"/>
    <property type="match status" value="1"/>
</dbReference>
<dbReference type="PANTHER" id="PTHR22960:SF0">
    <property type="entry name" value="MOLYBDENUM COFACTOR BIOSYNTHESIS PROTEIN 1"/>
    <property type="match status" value="1"/>
</dbReference>
<dbReference type="GO" id="GO:0006777">
    <property type="term" value="P:Mo-molybdopterin cofactor biosynthetic process"/>
    <property type="evidence" value="ECO:0007669"/>
    <property type="project" value="UniProtKB-KW"/>
</dbReference>
<dbReference type="GO" id="GO:0046872">
    <property type="term" value="F:metal ion binding"/>
    <property type="evidence" value="ECO:0007669"/>
    <property type="project" value="UniProtKB-KW"/>
</dbReference>
<dbReference type="InterPro" id="IPR050105">
    <property type="entry name" value="MoCo_biosynth_MoaA/MoaC"/>
</dbReference>
<reference evidence="11" key="1">
    <citation type="journal article" date="2020" name="mSystems">
        <title>Genome- and Community-Level Interaction Insights into Carbon Utilization and Element Cycling Functions of Hydrothermarchaeota in Hydrothermal Sediment.</title>
        <authorList>
            <person name="Zhou Z."/>
            <person name="Liu Y."/>
            <person name="Xu W."/>
            <person name="Pan J."/>
            <person name="Luo Z.H."/>
            <person name="Li M."/>
        </authorList>
    </citation>
    <scope>NUCLEOTIDE SEQUENCE [LARGE SCALE GENOMIC DNA]</scope>
    <source>
        <strain evidence="11">HyVt-570</strain>
    </source>
</reference>
<keyword evidence="5" id="KW-0408">Iron</keyword>
<feature type="domain" description="Radical SAM core" evidence="10">
    <location>
        <begin position="6"/>
        <end position="227"/>
    </location>
</feature>
<dbReference type="InterPro" id="IPR007197">
    <property type="entry name" value="rSAM"/>
</dbReference>
<evidence type="ECO:0000256" key="5">
    <source>
        <dbReference type="ARBA" id="ARBA00023004"/>
    </source>
</evidence>
<dbReference type="InterPro" id="IPR040064">
    <property type="entry name" value="MoaA-like"/>
</dbReference>
<evidence type="ECO:0000256" key="2">
    <source>
        <dbReference type="ARBA" id="ARBA00022691"/>
    </source>
</evidence>
<dbReference type="SMART" id="SM00729">
    <property type="entry name" value="Elp3"/>
    <property type="match status" value="1"/>
</dbReference>
<keyword evidence="3" id="KW-0479">Metal-binding</keyword>
<comment type="caution">
    <text evidence="11">The sequence shown here is derived from an EMBL/GenBank/DDBJ whole genome shotgun (WGS) entry which is preliminary data.</text>
</comment>
<keyword evidence="2" id="KW-0949">S-adenosyl-L-methionine</keyword>
<organism evidence="11">
    <name type="scientific">Oceanithermus profundus</name>
    <dbReference type="NCBI Taxonomy" id="187137"/>
    <lineage>
        <taxon>Bacteria</taxon>
        <taxon>Thermotogati</taxon>
        <taxon>Deinococcota</taxon>
        <taxon>Deinococci</taxon>
        <taxon>Thermales</taxon>
        <taxon>Thermaceae</taxon>
        <taxon>Oceanithermus</taxon>
    </lineage>
</organism>
<dbReference type="EMBL" id="DRPZ01000291">
    <property type="protein sequence ID" value="HGY10686.1"/>
    <property type="molecule type" value="Genomic_DNA"/>
</dbReference>
<dbReference type="Proteomes" id="UP000885759">
    <property type="component" value="Unassembled WGS sequence"/>
</dbReference>
<keyword evidence="7" id="KW-0342">GTP-binding</keyword>
<dbReference type="InterPro" id="IPR013483">
    <property type="entry name" value="MoaA"/>
</dbReference>
<dbReference type="CDD" id="cd21117">
    <property type="entry name" value="Twitch_MoaA"/>
    <property type="match status" value="1"/>
</dbReference>
<name>A0A7C4VDW6_9DEIN</name>
<gene>
    <name evidence="11" type="primary">moaA</name>
    <name evidence="11" type="ORF">ENK37_11665</name>
</gene>
<protein>
    <submittedName>
        <fullName evidence="11">GTP 3',8-cyclase MoaA</fullName>
    </submittedName>
</protein>
<dbReference type="CDD" id="cd01335">
    <property type="entry name" value="Radical_SAM"/>
    <property type="match status" value="1"/>
</dbReference>
<dbReference type="InterPro" id="IPR058240">
    <property type="entry name" value="rSAM_sf"/>
</dbReference>
<dbReference type="SFLD" id="SFLDG01383">
    <property type="entry name" value="cyclic_pyranopterin_phosphate"/>
    <property type="match status" value="1"/>
</dbReference>
<evidence type="ECO:0000256" key="1">
    <source>
        <dbReference type="ARBA" id="ARBA00022485"/>
    </source>
</evidence>
<dbReference type="Pfam" id="PF04055">
    <property type="entry name" value="Radical_SAM"/>
    <property type="match status" value="1"/>
</dbReference>
<evidence type="ECO:0000256" key="6">
    <source>
        <dbReference type="ARBA" id="ARBA00023014"/>
    </source>
</evidence>
<accession>A0A7C4VDW6</accession>
<evidence type="ECO:0000256" key="7">
    <source>
        <dbReference type="ARBA" id="ARBA00023134"/>
    </source>
</evidence>
<dbReference type="AlphaFoldDB" id="A0A7C4VDW6"/>
<dbReference type="SFLD" id="SFLDS00029">
    <property type="entry name" value="Radical_SAM"/>
    <property type="match status" value="1"/>
</dbReference>
<evidence type="ECO:0000259" key="10">
    <source>
        <dbReference type="PROSITE" id="PS51918"/>
    </source>
</evidence>
<evidence type="ECO:0000256" key="8">
    <source>
        <dbReference type="ARBA" id="ARBA00023150"/>
    </source>
</evidence>
<dbReference type="GO" id="GO:0051539">
    <property type="term" value="F:4 iron, 4 sulfur cluster binding"/>
    <property type="evidence" value="ECO:0007669"/>
    <property type="project" value="UniProtKB-KW"/>
</dbReference>
<proteinExistence type="predicted"/>
<keyword evidence="8" id="KW-0501">Molybdenum cofactor biosynthesis</keyword>
<dbReference type="PANTHER" id="PTHR22960">
    <property type="entry name" value="MOLYBDOPTERIN COFACTOR SYNTHESIS PROTEIN A"/>
    <property type="match status" value="1"/>
</dbReference>
<keyword evidence="4" id="KW-0547">Nucleotide-binding</keyword>
<evidence type="ECO:0000256" key="3">
    <source>
        <dbReference type="ARBA" id="ARBA00022723"/>
    </source>
</evidence>
<evidence type="ECO:0000256" key="9">
    <source>
        <dbReference type="ARBA" id="ARBA00023239"/>
    </source>
</evidence>